<reference evidence="1" key="1">
    <citation type="submission" date="2022-11" db="EMBL/GenBank/DDBJ databases">
        <title>Genome Sequence of Boeremia exigua.</title>
        <authorList>
            <person name="Buettner E."/>
        </authorList>
    </citation>
    <scope>NUCLEOTIDE SEQUENCE</scope>
    <source>
        <strain evidence="1">CU02</strain>
    </source>
</reference>
<accession>A0ACC2IN57</accession>
<gene>
    <name evidence="1" type="ORF">OPT61_g1985</name>
</gene>
<organism evidence="1 2">
    <name type="scientific">Boeremia exigua</name>
    <dbReference type="NCBI Taxonomy" id="749465"/>
    <lineage>
        <taxon>Eukaryota</taxon>
        <taxon>Fungi</taxon>
        <taxon>Dikarya</taxon>
        <taxon>Ascomycota</taxon>
        <taxon>Pezizomycotina</taxon>
        <taxon>Dothideomycetes</taxon>
        <taxon>Pleosporomycetidae</taxon>
        <taxon>Pleosporales</taxon>
        <taxon>Pleosporineae</taxon>
        <taxon>Didymellaceae</taxon>
        <taxon>Boeremia</taxon>
    </lineage>
</organism>
<comment type="caution">
    <text evidence="1">The sequence shown here is derived from an EMBL/GenBank/DDBJ whole genome shotgun (WGS) entry which is preliminary data.</text>
</comment>
<protein>
    <submittedName>
        <fullName evidence="1">Uncharacterized protein</fullName>
    </submittedName>
</protein>
<dbReference type="Proteomes" id="UP001153331">
    <property type="component" value="Unassembled WGS sequence"/>
</dbReference>
<evidence type="ECO:0000313" key="1">
    <source>
        <dbReference type="EMBL" id="KAJ8116614.1"/>
    </source>
</evidence>
<evidence type="ECO:0000313" key="2">
    <source>
        <dbReference type="Proteomes" id="UP001153331"/>
    </source>
</evidence>
<dbReference type="EMBL" id="JAPHNI010000086">
    <property type="protein sequence ID" value="KAJ8116614.1"/>
    <property type="molecule type" value="Genomic_DNA"/>
</dbReference>
<proteinExistence type="predicted"/>
<sequence length="488" mass="54691">MERLQITRGTQIASLGPSAIDVSYRDAQAACSYSMYQRDISACSVLRISWISHAPKSPLNALNLQRAFSYATIKPPGTDPLKHVCSIEAEPLHRYKVGGYHPVALGDLFKDDRYKVLHKLGWGGYSTVWAAKDLRNEKYVALKVSVAQTYGKSRELKVLHHLTRHHSGDTGARHVMQLLDHFHIDGPNGKHECLVLEFLGPSIADVVDTRFSDERLPGSLAKSSVQQALTGLAYLHKHNIAHGDLHTRNLAFVIPSLHTLTESQLLQKLQTPQIDAVKRKDENPLEPGMPAYLVHPTSYPLHASLSQPHIKILDFGSSFLTPDAPETLHTPLCVRAPEVIFREKLDFRVDLWSAGCMVRSNPGHPKVLNENALTHPQIFELIAGQPPFDSVMATPVSVVRQMLETASDELPERWRRKWQDMDGAWAGGEVENTLQCWLEETYFDGLRKEDFTREDVGKVGRLVHKLLLFEPGMRASAQGVLQDSWLSN</sequence>
<name>A0ACC2IN57_9PLEO</name>
<keyword evidence="2" id="KW-1185">Reference proteome</keyword>